<dbReference type="GO" id="GO:0005737">
    <property type="term" value="C:cytoplasm"/>
    <property type="evidence" value="ECO:0007669"/>
    <property type="project" value="UniProtKB-SubCell"/>
</dbReference>
<comment type="catalytic activity">
    <reaction evidence="10 11">
        <text>uridine(44) in tRNA(Ser) + S-adenosyl-L-methionine = 2'-O-methyluridine(44) in tRNA(Ser) + S-adenosyl-L-homocysteine + H(+)</text>
        <dbReference type="Rhea" id="RHEA:43100"/>
        <dbReference type="Rhea" id="RHEA-COMP:10339"/>
        <dbReference type="Rhea" id="RHEA-COMP:10340"/>
        <dbReference type="ChEBI" id="CHEBI:15378"/>
        <dbReference type="ChEBI" id="CHEBI:57856"/>
        <dbReference type="ChEBI" id="CHEBI:59789"/>
        <dbReference type="ChEBI" id="CHEBI:65315"/>
        <dbReference type="ChEBI" id="CHEBI:74478"/>
        <dbReference type="EC" id="2.1.1.211"/>
    </reaction>
</comment>
<protein>
    <recommendedName>
        <fullName evidence="4 11">tRNA (uracil-O(2)-)-methyltransferase</fullName>
        <ecNumber evidence="3 11">2.1.1.211</ecNumber>
    </recommendedName>
</protein>
<organism evidence="13 14">
    <name type="scientific">Tothia fuscella</name>
    <dbReference type="NCBI Taxonomy" id="1048955"/>
    <lineage>
        <taxon>Eukaryota</taxon>
        <taxon>Fungi</taxon>
        <taxon>Dikarya</taxon>
        <taxon>Ascomycota</taxon>
        <taxon>Pezizomycotina</taxon>
        <taxon>Dothideomycetes</taxon>
        <taxon>Pleosporomycetidae</taxon>
        <taxon>Venturiales</taxon>
        <taxon>Cylindrosympodiaceae</taxon>
        <taxon>Tothia</taxon>
    </lineage>
</organism>
<dbReference type="GO" id="GO:0141101">
    <property type="term" value="F:tRNA(Ser) (uridine(44)-2'-O-)-methyltransferase activity"/>
    <property type="evidence" value="ECO:0007669"/>
    <property type="project" value="UniProtKB-EC"/>
</dbReference>
<evidence type="ECO:0000256" key="10">
    <source>
        <dbReference type="ARBA" id="ARBA00047957"/>
    </source>
</evidence>
<feature type="region of interest" description="Disordered" evidence="12">
    <location>
        <begin position="451"/>
        <end position="471"/>
    </location>
</feature>
<dbReference type="Pfam" id="PF07757">
    <property type="entry name" value="AdoMet_MTase"/>
    <property type="match status" value="1"/>
</dbReference>
<evidence type="ECO:0000256" key="3">
    <source>
        <dbReference type="ARBA" id="ARBA00012795"/>
    </source>
</evidence>
<keyword evidence="14" id="KW-1185">Reference proteome</keyword>
<keyword evidence="7 11" id="KW-0808">Transferase</keyword>
<evidence type="ECO:0000256" key="12">
    <source>
        <dbReference type="SAM" id="MobiDB-lite"/>
    </source>
</evidence>
<dbReference type="EMBL" id="MU007067">
    <property type="protein sequence ID" value="KAF2425813.1"/>
    <property type="molecule type" value="Genomic_DNA"/>
</dbReference>
<proteinExistence type="inferred from homology"/>
<evidence type="ECO:0000313" key="14">
    <source>
        <dbReference type="Proteomes" id="UP000800235"/>
    </source>
</evidence>
<comment type="caution">
    <text evidence="13">The sequence shown here is derived from an EMBL/GenBank/DDBJ whole genome shotgun (WGS) entry which is preliminary data.</text>
</comment>
<evidence type="ECO:0000256" key="1">
    <source>
        <dbReference type="ARBA" id="ARBA00004496"/>
    </source>
</evidence>
<comment type="similarity">
    <text evidence="2 11">Belongs to the TRM44 family.</text>
</comment>
<evidence type="ECO:0000256" key="6">
    <source>
        <dbReference type="ARBA" id="ARBA00022603"/>
    </source>
</evidence>
<dbReference type="GO" id="GO:0030488">
    <property type="term" value="P:tRNA methylation"/>
    <property type="evidence" value="ECO:0007669"/>
    <property type="project" value="UniProtKB-UniRule"/>
</dbReference>
<evidence type="ECO:0000256" key="5">
    <source>
        <dbReference type="ARBA" id="ARBA00022490"/>
    </source>
</evidence>
<comment type="subcellular location">
    <subcellularLocation>
        <location evidence="1 11">Cytoplasm</location>
    </subcellularLocation>
</comment>
<dbReference type="AlphaFoldDB" id="A0A9P4NL22"/>
<evidence type="ECO:0000256" key="8">
    <source>
        <dbReference type="ARBA" id="ARBA00022691"/>
    </source>
</evidence>
<keyword evidence="6 11" id="KW-0489">Methyltransferase</keyword>
<comment type="function">
    <text evidence="11">Adenosyl-L-methionine (AdoMet)-dependent tRNA (uracil-O(2)-)-methyltransferase.</text>
</comment>
<evidence type="ECO:0000256" key="11">
    <source>
        <dbReference type="RuleBase" id="RU368004"/>
    </source>
</evidence>
<dbReference type="InterPro" id="IPR011671">
    <property type="entry name" value="tRNA_uracil_MeTrfase"/>
</dbReference>
<evidence type="ECO:0000256" key="4">
    <source>
        <dbReference type="ARBA" id="ARBA00017788"/>
    </source>
</evidence>
<evidence type="ECO:0000256" key="9">
    <source>
        <dbReference type="ARBA" id="ARBA00022694"/>
    </source>
</evidence>
<dbReference type="EC" id="2.1.1.211" evidence="3 11"/>
<dbReference type="OrthoDB" id="10047021at2759"/>
<evidence type="ECO:0000256" key="2">
    <source>
        <dbReference type="ARBA" id="ARBA00009056"/>
    </source>
</evidence>
<dbReference type="Proteomes" id="UP000800235">
    <property type="component" value="Unassembled WGS sequence"/>
</dbReference>
<sequence length="568" mass="63770">MSNKTKTNIFEPKDLTAITPLLEIPYEQWTSILLTPCTFSPTHFLFVMENLIKNPNITSSCVFRADIFYDSTNDTSINNVNDFKEEHFSKFTQHMKLEYRPLKRATPTGFRHEKTVVRQMVPRNPQLDRFLVQTCHFYEGIPGIGEDESLEEEKNLLVMIPHEQTAEDIPYYHPKVHSLALLHAWNPSSETGVLSIHYNLFPSVPLESRLQRTALNLLKIIHKHGTGQAAGYEKRVHHDIIVPQAAFQNTYTRLKAKYAKDLIGQWVEQTDPEKHVFEDLGIAAFLIELWREMYEGVAREEADASIDGTDKKKPSFPGFVDIGCGNGVLVNVLLQEGYPGWGFDARKRMTWACLTPGVQSHLKEMLLVPEILEQAAQDGLPNQTEDDDTPFHNGLFPQNTFIISNHADELTPWTPLLAYLSNSPFIAIPCCSHSLTGARCRFNGGVARKTESIGPGPATGSLARPTSKKKNGKQISAYQGLTAYVADLAGELGFEIGKEMLRIPSTRNAAIVGRVKHGDPVLAGMNGDEDRREKVMQILEREVGDLELAGKDWVERARRIAVSKGNCH</sequence>
<keyword evidence="9 11" id="KW-0819">tRNA processing</keyword>
<accession>A0A9P4NL22</accession>
<evidence type="ECO:0000313" key="13">
    <source>
        <dbReference type="EMBL" id="KAF2425813.1"/>
    </source>
</evidence>
<reference evidence="13" key="1">
    <citation type="journal article" date="2020" name="Stud. Mycol.">
        <title>101 Dothideomycetes genomes: a test case for predicting lifestyles and emergence of pathogens.</title>
        <authorList>
            <person name="Haridas S."/>
            <person name="Albert R."/>
            <person name="Binder M."/>
            <person name="Bloem J."/>
            <person name="Labutti K."/>
            <person name="Salamov A."/>
            <person name="Andreopoulos B."/>
            <person name="Baker S."/>
            <person name="Barry K."/>
            <person name="Bills G."/>
            <person name="Bluhm B."/>
            <person name="Cannon C."/>
            <person name="Castanera R."/>
            <person name="Culley D."/>
            <person name="Daum C."/>
            <person name="Ezra D."/>
            <person name="Gonzalez J."/>
            <person name="Henrissat B."/>
            <person name="Kuo A."/>
            <person name="Liang C."/>
            <person name="Lipzen A."/>
            <person name="Lutzoni F."/>
            <person name="Magnuson J."/>
            <person name="Mondo S."/>
            <person name="Nolan M."/>
            <person name="Ohm R."/>
            <person name="Pangilinan J."/>
            <person name="Park H.-J."/>
            <person name="Ramirez L."/>
            <person name="Alfaro M."/>
            <person name="Sun H."/>
            <person name="Tritt A."/>
            <person name="Yoshinaga Y."/>
            <person name="Zwiers L.-H."/>
            <person name="Turgeon B."/>
            <person name="Goodwin S."/>
            <person name="Spatafora J."/>
            <person name="Crous P."/>
            <person name="Grigoriev I."/>
        </authorList>
    </citation>
    <scope>NUCLEOTIDE SEQUENCE</scope>
    <source>
        <strain evidence="13">CBS 130266</strain>
    </source>
</reference>
<evidence type="ECO:0000256" key="7">
    <source>
        <dbReference type="ARBA" id="ARBA00022679"/>
    </source>
</evidence>
<gene>
    <name evidence="13" type="ORF">EJ08DRAFT_651968</name>
</gene>
<keyword evidence="8 11" id="KW-0949">S-adenosyl-L-methionine</keyword>
<dbReference type="PANTHER" id="PTHR21210:SF0">
    <property type="entry name" value="TRNA (URACIL-O(2)-)-METHYLTRANSFERASE-RELATED"/>
    <property type="match status" value="1"/>
</dbReference>
<dbReference type="PANTHER" id="PTHR21210">
    <property type="entry name" value="TRNA (URACIL-O(2)-)-METHYLTRANSFERASE-RELATED"/>
    <property type="match status" value="1"/>
</dbReference>
<name>A0A9P4NL22_9PEZI</name>
<keyword evidence="5 11" id="KW-0963">Cytoplasm</keyword>